<keyword evidence="7" id="KW-0808">Transferase</keyword>
<dbReference type="PANTHER" id="PTHR13902">
    <property type="entry name" value="SERINE/THREONINE-PROTEIN KINASE WNK WITH NO LYSINE -RELATED"/>
    <property type="match status" value="1"/>
</dbReference>
<dbReference type="Pfam" id="PF00069">
    <property type="entry name" value="Pkinase"/>
    <property type="match status" value="1"/>
</dbReference>
<feature type="compositionally biased region" description="Low complexity" evidence="13">
    <location>
        <begin position="106"/>
        <end position="122"/>
    </location>
</feature>
<name>A0A8C4XH61_ERPCA</name>
<feature type="region of interest" description="Disordered" evidence="13">
    <location>
        <begin position="1944"/>
        <end position="1966"/>
    </location>
</feature>
<organism evidence="15 16">
    <name type="scientific">Erpetoichthys calabaricus</name>
    <name type="common">Rope fish</name>
    <name type="synonym">Calamoichthys calabaricus</name>
    <dbReference type="NCBI Taxonomy" id="27687"/>
    <lineage>
        <taxon>Eukaryota</taxon>
        <taxon>Metazoa</taxon>
        <taxon>Chordata</taxon>
        <taxon>Craniata</taxon>
        <taxon>Vertebrata</taxon>
        <taxon>Euteleostomi</taxon>
        <taxon>Actinopterygii</taxon>
        <taxon>Polypteriformes</taxon>
        <taxon>Polypteridae</taxon>
        <taxon>Erpetoichthys</taxon>
    </lineage>
</organism>
<dbReference type="SUPFAM" id="SSF56112">
    <property type="entry name" value="Protein kinase-like (PK-like)"/>
    <property type="match status" value="1"/>
</dbReference>
<reference evidence="15" key="1">
    <citation type="submission" date="2021-06" db="EMBL/GenBank/DDBJ databases">
        <authorList>
            <consortium name="Wellcome Sanger Institute Data Sharing"/>
        </authorList>
    </citation>
    <scope>NUCLEOTIDE SEQUENCE [LARGE SCALE GENOMIC DNA]</scope>
</reference>
<feature type="compositionally biased region" description="Basic and acidic residues" evidence="13">
    <location>
        <begin position="88"/>
        <end position="105"/>
    </location>
</feature>
<evidence type="ECO:0000313" key="16">
    <source>
        <dbReference type="Proteomes" id="UP000694620"/>
    </source>
</evidence>
<dbReference type="PROSITE" id="PS00108">
    <property type="entry name" value="PROTEIN_KINASE_ST"/>
    <property type="match status" value="1"/>
</dbReference>
<dbReference type="GO" id="GO:0005524">
    <property type="term" value="F:ATP binding"/>
    <property type="evidence" value="ECO:0007669"/>
    <property type="project" value="UniProtKB-KW"/>
</dbReference>
<feature type="region of interest" description="Disordered" evidence="13">
    <location>
        <begin position="1479"/>
        <end position="1511"/>
    </location>
</feature>
<dbReference type="GO" id="GO:0004674">
    <property type="term" value="F:protein serine/threonine kinase activity"/>
    <property type="evidence" value="ECO:0007669"/>
    <property type="project" value="UniProtKB-KW"/>
</dbReference>
<reference evidence="15" key="3">
    <citation type="submission" date="2025-09" db="UniProtKB">
        <authorList>
            <consortium name="Ensembl"/>
        </authorList>
    </citation>
    <scope>IDENTIFICATION</scope>
</reference>
<dbReference type="CDD" id="cd13983">
    <property type="entry name" value="STKc_WNK"/>
    <property type="match status" value="1"/>
</dbReference>
<evidence type="ECO:0000256" key="10">
    <source>
        <dbReference type="ARBA" id="ARBA00022840"/>
    </source>
</evidence>
<dbReference type="Ensembl" id="ENSECRT00000032393.1">
    <property type="protein sequence ID" value="ENSECRP00000031721.1"/>
    <property type="gene ID" value="ENSECRG00000021480.1"/>
</dbReference>
<evidence type="ECO:0000256" key="2">
    <source>
        <dbReference type="ARBA" id="ARBA00004496"/>
    </source>
</evidence>
<reference evidence="15" key="2">
    <citation type="submission" date="2025-08" db="UniProtKB">
        <authorList>
            <consortium name="Ensembl"/>
        </authorList>
    </citation>
    <scope>IDENTIFICATION</scope>
</reference>
<dbReference type="Gene3D" id="3.30.200.20">
    <property type="entry name" value="Phosphorylase Kinase, domain 1"/>
    <property type="match status" value="1"/>
</dbReference>
<dbReference type="FunFam" id="3.10.20.90:FF:000007">
    <property type="entry name" value="Serine/threonine-protein kinase WNK1 isoform 1"/>
    <property type="match status" value="1"/>
</dbReference>
<evidence type="ECO:0000313" key="15">
    <source>
        <dbReference type="Ensembl" id="ENSECRP00000031721.1"/>
    </source>
</evidence>
<keyword evidence="10" id="KW-0067">ATP-binding</keyword>
<dbReference type="FunFam" id="3.30.200.20:FF:000494">
    <property type="entry name" value="serine/threonine-protein kinase WNK2 isoform X2"/>
    <property type="match status" value="1"/>
</dbReference>
<evidence type="ECO:0000256" key="4">
    <source>
        <dbReference type="ARBA" id="ARBA00022490"/>
    </source>
</evidence>
<feature type="compositionally biased region" description="Polar residues" evidence="13">
    <location>
        <begin position="1055"/>
        <end position="1064"/>
    </location>
</feature>
<dbReference type="Pfam" id="PF24889">
    <property type="entry name" value="CCTL2_WNK"/>
    <property type="match status" value="1"/>
</dbReference>
<evidence type="ECO:0000256" key="3">
    <source>
        <dbReference type="ARBA" id="ARBA00012513"/>
    </source>
</evidence>
<comment type="catalytic activity">
    <reaction evidence="11">
        <text>L-threonyl-[protein] + ATP = O-phospho-L-threonyl-[protein] + ADP + H(+)</text>
        <dbReference type="Rhea" id="RHEA:46608"/>
        <dbReference type="Rhea" id="RHEA-COMP:11060"/>
        <dbReference type="Rhea" id="RHEA-COMP:11605"/>
        <dbReference type="ChEBI" id="CHEBI:15378"/>
        <dbReference type="ChEBI" id="CHEBI:30013"/>
        <dbReference type="ChEBI" id="CHEBI:30616"/>
        <dbReference type="ChEBI" id="CHEBI:61977"/>
        <dbReference type="ChEBI" id="CHEBI:456216"/>
        <dbReference type="EC" id="2.7.11.1"/>
    </reaction>
</comment>
<dbReference type="InterPro" id="IPR000719">
    <property type="entry name" value="Prot_kinase_dom"/>
</dbReference>
<dbReference type="Proteomes" id="UP000694620">
    <property type="component" value="Chromosome 18"/>
</dbReference>
<evidence type="ECO:0000256" key="9">
    <source>
        <dbReference type="ARBA" id="ARBA00022777"/>
    </source>
</evidence>
<keyword evidence="8" id="KW-0547">Nucleotide-binding</keyword>
<dbReference type="GO" id="GO:0005737">
    <property type="term" value="C:cytoplasm"/>
    <property type="evidence" value="ECO:0007669"/>
    <property type="project" value="UniProtKB-SubCell"/>
</dbReference>
<dbReference type="InterPro" id="IPR008271">
    <property type="entry name" value="Ser/Thr_kinase_AS"/>
</dbReference>
<dbReference type="GeneTree" id="ENSGT00940000157161"/>
<feature type="region of interest" description="Disordered" evidence="13">
    <location>
        <begin position="88"/>
        <end position="154"/>
    </location>
</feature>
<gene>
    <name evidence="15" type="primary">WNK2</name>
    <name evidence="15" type="synonym">LOC114668477</name>
</gene>
<feature type="domain" description="Protein kinase" evidence="14">
    <location>
        <begin position="162"/>
        <end position="420"/>
    </location>
</feature>
<dbReference type="Gene3D" id="3.10.20.90">
    <property type="entry name" value="Phosphatidylinositol 3-kinase Catalytic Subunit, Chain A, domain 1"/>
    <property type="match status" value="2"/>
</dbReference>
<evidence type="ECO:0000259" key="14">
    <source>
        <dbReference type="PROSITE" id="PS50011"/>
    </source>
</evidence>
<evidence type="ECO:0000256" key="8">
    <source>
        <dbReference type="ARBA" id="ARBA00022741"/>
    </source>
</evidence>
<dbReference type="InterPro" id="IPR056865">
    <property type="entry name" value="CCTL2_WNK"/>
</dbReference>
<dbReference type="PROSITE" id="PS50011">
    <property type="entry name" value="PROTEIN_KINASE_DOM"/>
    <property type="match status" value="1"/>
</dbReference>
<accession>A0A8C4XH61</accession>
<comment type="subcellular location">
    <subcellularLocation>
        <location evidence="2">Cytoplasm</location>
    </subcellularLocation>
</comment>
<evidence type="ECO:0000256" key="12">
    <source>
        <dbReference type="ARBA" id="ARBA00048679"/>
    </source>
</evidence>
<keyword evidence="5" id="KW-0723">Serine/threonine-protein kinase</keyword>
<feature type="region of interest" description="Disordered" evidence="13">
    <location>
        <begin position="1654"/>
        <end position="1680"/>
    </location>
</feature>
<sequence>MESAGDTNPEPPPEGHACEVFSKSDTAEILRGGSDPPAGYQRVVRQRFVRRSLLFSDNEEITFEAPDYCDKSKALNIHLRSLVQRSYLRHEEGSSTESRPERKGSATESSASAEEELQQQQQPRALPGPRAHTATPSATEDNDEEDEAKMKAVATSPDGRFLKFDIELGRGSFKTVFKGLDTDSSVEVAWCELQDRKLSKAERQRFKEEAEMLKGLQHPNIVRFYDSWESQVKGKKCIVLVTELMTSGTLKTYLKRFKVMKPKVLRSWCRQILKGLYFLHTRTPPIIHRDLKCDNIFITGPTGSVKIGDLGLATLKRASFAKSVIGTPEFMAPEMYEEHYDESVDVYAFGMCMLEMATSEYPYSECQNAAQIYRKVTSGVKPASYNKVSDPEVKEIIGDCICQNKEERYVIKDLLNHGFFAEDTGLRVELAEEDDGKKSSIALRLWVEDPKKLKGKYKDNGVIEFSLDLINENPEDVAQEMIDSGFFHESDAKLLGKSIRDRVSLIKWKREKQCPVLVDNRLMDEEFPEKLKLAQQLPTGVTGSVKTEQAVVAESEEPEADQHISLHNVHPSTTSLASVNMADRCLEPNAYLGSQCSQHSTVYPTILEHAHSAVQKSDHQVPQAYVHPSAPGIPVAPSATSILSQSLEVIPGQVQVLTPPSQYCQQLPVAPALAPHPGYDVFPPALCSITPVSAPYFSSGPAISSVSVPQPVSVFVSQATPTIGSSNLAKSSTTQHCKGTVTSEVPTVLAQPCVITLPQQHILASAVSLVTPDDTLPVSVIQSCDSIPLLQPKLTQICNLPLPATDTSGKIPSVKEDEKPIQIQVYSTANTVVQPPVHLDKITGSGLLQTMQTPVPHADGPHQNLMMSDQPSVDICQEVDGATTQAGEGSVCAMHDSGTPPLDKASSLQEKSLPLHNCYCDSMNSDVASGKEMSDGCDGMPGGGKHEGKVRRHHRRSTRTRSRQEKTSKAKLTILNVCNTGDKMVECQLETHNHKMVTFKFDLDGDAPEEIATYMVDNDFILQTEKEFFIEQMKDIIDKAEDMLSEDTEGERSSDQGTSPQQGAVSGMDSEEAGVTWQSHTKQPVYQQNVLHTGKRWFIICPVVESRSASIEEVSTTPQSSAVQEPRMSVSLAGVLQTHLENSDLHNSTLPSAAIASSSVVSLAPLAHQSVPSNSVSLVDDQPPCETPRKVEQNDFCLQGDITKSALVEEPSNVPLAPQHTVQKITEIDCATEVTGTTCCHIVPPIDRDITTVQAVNSSLILAISAHQAEQQSSACQVESDQQPVVLQQPCAVQMHSTVSTAGALSSSQPQSPVQVPHASLSFQTTIQQATLVESDGEGPPRLEFADNTIKTLDEKLRTLLYQEYMPMSSASSMSETISCASEVSSIPPVQGDFPNGNDNIGNSGQDSYLYKELQTENTSIPDVFFEASVNCISDLNQSPEITSKISPTPCLSTGPVKISDCKYTLPCSVLQSPMSFSNNQSEFSRKGPVKDEGSPSHYREGTIPPSAARGLPKNRFQIVSNPPDIVRKLDRTKKYRNQSWSSPPQDCKVSSQQSPLVTAGVHSDFTKPKSNRLNYCDDVCSIENDLPITTIGRFSVVSMKEEEKRAKTPPSNRYSAPPIFYMDAASLSQEQKPVVPRTHTSVSVDVTIHDCNSTDSGEDSVSVKHAAAQPSGVGDHSSNDLMKKAFALLKRSGKTHVTQEQNCSKSQDTSIPSINVTSFHSQASYVSSDNDSEFEDADMKKELQRLREKHMKEISELQTQQRGEIEELYKKLGKPLPHSVGFLHAAPPTGRRRRASKNKLKGGKLLNPLVQQLKNVATNIGSTDTSTNVSPASGKSTCVAEEMPAFVPQGLPSSASVIPASEPVHTQQPCSVKGSVSSDNIYATVVSDGSAAHSKANQGWTVYHQTSERVTYKSSSKPRTRFLSGPVSLSIWSTLKRLCLGKERSSRASNSNSSGPVTSNPQLPLQPCQGLALAQVNNSNNKKGMFTDDLHKLVDDWAKETVGATQLKPSLNQMKQKQQWRDMEPKIKDPENKVKSTSTPRNKYHLPLSCPMSAALAPGISPAMSGTSVSLMPPYLLPSCQFAGVMPASLYNIQWPGLTGPAGVLGAVSVPVFPSLSNTSFQAFPLTVQKSVVNPPGPNMRTT</sequence>
<dbReference type="InterPro" id="IPR050588">
    <property type="entry name" value="WNK_Ser-Thr_kinase"/>
</dbReference>
<dbReference type="SMART" id="SM00220">
    <property type="entry name" value="S_TKc"/>
    <property type="match status" value="1"/>
</dbReference>
<evidence type="ECO:0000256" key="11">
    <source>
        <dbReference type="ARBA" id="ARBA00047899"/>
    </source>
</evidence>
<dbReference type="Gene3D" id="1.10.510.10">
    <property type="entry name" value="Transferase(Phosphotransferase) domain 1"/>
    <property type="match status" value="1"/>
</dbReference>
<dbReference type="FunFam" id="3.10.20.90:FF:000012">
    <property type="entry name" value="Serine/threonine-protein kinase WNK1 isoform 2"/>
    <property type="match status" value="1"/>
</dbReference>
<proteinExistence type="predicted"/>
<feature type="region of interest" description="Disordered" evidence="13">
    <location>
        <begin position="1044"/>
        <end position="1081"/>
    </location>
</feature>
<dbReference type="InterPro" id="IPR024678">
    <property type="entry name" value="Kinase_OSR1/WNK_CCT"/>
</dbReference>
<evidence type="ECO:0000256" key="6">
    <source>
        <dbReference type="ARBA" id="ARBA00022553"/>
    </source>
</evidence>
<keyword evidence="6" id="KW-0597">Phosphoprotein</keyword>
<feature type="compositionally biased region" description="Basic and acidic residues" evidence="13">
    <location>
        <begin position="1484"/>
        <end position="1501"/>
    </location>
</feature>
<evidence type="ECO:0000256" key="5">
    <source>
        <dbReference type="ARBA" id="ARBA00022527"/>
    </source>
</evidence>
<dbReference type="Pfam" id="PF12202">
    <property type="entry name" value="OSR1_C"/>
    <property type="match status" value="1"/>
</dbReference>
<feature type="region of interest" description="Disordered" evidence="13">
    <location>
        <begin position="930"/>
        <end position="968"/>
    </location>
</feature>
<comment type="cofactor">
    <cofactor evidence="1">
        <name>Mg(2+)</name>
        <dbReference type="ChEBI" id="CHEBI:18420"/>
    </cofactor>
</comment>
<comment type="catalytic activity">
    <reaction evidence="12">
        <text>L-seryl-[protein] + ATP = O-phospho-L-seryl-[protein] + ADP + H(+)</text>
        <dbReference type="Rhea" id="RHEA:17989"/>
        <dbReference type="Rhea" id="RHEA-COMP:9863"/>
        <dbReference type="Rhea" id="RHEA-COMP:11604"/>
        <dbReference type="ChEBI" id="CHEBI:15378"/>
        <dbReference type="ChEBI" id="CHEBI:29999"/>
        <dbReference type="ChEBI" id="CHEBI:30616"/>
        <dbReference type="ChEBI" id="CHEBI:83421"/>
        <dbReference type="ChEBI" id="CHEBI:456216"/>
        <dbReference type="EC" id="2.7.11.1"/>
    </reaction>
</comment>
<evidence type="ECO:0000256" key="7">
    <source>
        <dbReference type="ARBA" id="ARBA00022679"/>
    </source>
</evidence>
<keyword evidence="16" id="KW-1185">Reference proteome</keyword>
<evidence type="ECO:0000256" key="1">
    <source>
        <dbReference type="ARBA" id="ARBA00001946"/>
    </source>
</evidence>
<dbReference type="EC" id="2.7.11.1" evidence="3"/>
<protein>
    <recommendedName>
        <fullName evidence="3">non-specific serine/threonine protein kinase</fullName>
        <ecNumber evidence="3">2.7.11.1</ecNumber>
    </recommendedName>
</protein>
<evidence type="ECO:0000256" key="13">
    <source>
        <dbReference type="SAM" id="MobiDB-lite"/>
    </source>
</evidence>
<keyword evidence="9" id="KW-0418">Kinase</keyword>
<feature type="compositionally biased region" description="Basic residues" evidence="13">
    <location>
        <begin position="948"/>
        <end position="961"/>
    </location>
</feature>
<dbReference type="InterPro" id="IPR011009">
    <property type="entry name" value="Kinase-like_dom_sf"/>
</dbReference>
<keyword evidence="4" id="KW-0963">Cytoplasm</keyword>
<dbReference type="FunFam" id="1.10.510.10:FF:000006">
    <property type="entry name" value="Serine/threonine-protein kinase WNK1 isoform 2"/>
    <property type="match status" value="1"/>
</dbReference>
<dbReference type="OrthoDB" id="4062651at2759"/>